<dbReference type="GeneTree" id="ENSGT00940000158468"/>
<feature type="coiled-coil region" evidence="3">
    <location>
        <begin position="306"/>
        <end position="375"/>
    </location>
</feature>
<protein>
    <recommendedName>
        <fullName evidence="7">KN motif and ankyrin repeat domains 4</fullName>
    </recommendedName>
</protein>
<dbReference type="InterPro" id="IPR047184">
    <property type="entry name" value="KANK1-4"/>
</dbReference>
<keyword evidence="3" id="KW-0175">Coiled coil</keyword>
<evidence type="ECO:0000313" key="5">
    <source>
        <dbReference type="Ensembl" id="ENSTGUP00000022744.1"/>
    </source>
</evidence>
<keyword evidence="1" id="KW-0677">Repeat</keyword>
<dbReference type="Pfam" id="PF12075">
    <property type="entry name" value="KN_motif"/>
    <property type="match status" value="1"/>
</dbReference>
<dbReference type="InParanoid" id="A0A674GIW6"/>
<accession>A0A674GIW6</accession>
<dbReference type="GO" id="GO:0030837">
    <property type="term" value="P:negative regulation of actin filament polymerization"/>
    <property type="evidence" value="ECO:0007669"/>
    <property type="project" value="InterPro"/>
</dbReference>
<feature type="compositionally biased region" description="Pro residues" evidence="4">
    <location>
        <begin position="158"/>
        <end position="178"/>
    </location>
</feature>
<reference evidence="5 6" key="1">
    <citation type="journal article" date="2010" name="Nature">
        <title>The genome of a songbird.</title>
        <authorList>
            <person name="Warren W.C."/>
            <person name="Clayton D.F."/>
            <person name="Ellegren H."/>
            <person name="Arnold A.P."/>
            <person name="Hillier L.W."/>
            <person name="Kunstner A."/>
            <person name="Searle S."/>
            <person name="White S."/>
            <person name="Vilella A.J."/>
            <person name="Fairley S."/>
            <person name="Heger A."/>
            <person name="Kong L."/>
            <person name="Ponting C.P."/>
            <person name="Jarvis E.D."/>
            <person name="Mello C.V."/>
            <person name="Minx P."/>
            <person name="Lovell P."/>
            <person name="Velho T.A."/>
            <person name="Ferris M."/>
            <person name="Balakrishnan C.N."/>
            <person name="Sinha S."/>
            <person name="Blatti C."/>
            <person name="London S.E."/>
            <person name="Li Y."/>
            <person name="Lin Y.C."/>
            <person name="George J."/>
            <person name="Sweedler J."/>
            <person name="Southey B."/>
            <person name="Gunaratne P."/>
            <person name="Watson M."/>
            <person name="Nam K."/>
            <person name="Backstrom N."/>
            <person name="Smeds L."/>
            <person name="Nabholz B."/>
            <person name="Itoh Y."/>
            <person name="Whitney O."/>
            <person name="Pfenning A.R."/>
            <person name="Howard J."/>
            <person name="Volker M."/>
            <person name="Skinner B.M."/>
            <person name="Griffin D.K."/>
            <person name="Ye L."/>
            <person name="McLaren W.M."/>
            <person name="Flicek P."/>
            <person name="Quesada V."/>
            <person name="Velasco G."/>
            <person name="Lopez-Otin C."/>
            <person name="Puente X.S."/>
            <person name="Olender T."/>
            <person name="Lancet D."/>
            <person name="Smit A.F."/>
            <person name="Hubley R."/>
            <person name="Konkel M.K."/>
            <person name="Walker J.A."/>
            <person name="Batzer M.A."/>
            <person name="Gu W."/>
            <person name="Pollock D.D."/>
            <person name="Chen L."/>
            <person name="Cheng Z."/>
            <person name="Eichler E.E."/>
            <person name="Stapley J."/>
            <person name="Slate J."/>
            <person name="Ekblom R."/>
            <person name="Birkhead T."/>
            <person name="Burke T."/>
            <person name="Burt D."/>
            <person name="Scharff C."/>
            <person name="Adam I."/>
            <person name="Richard H."/>
            <person name="Sultan M."/>
            <person name="Soldatov A."/>
            <person name="Lehrach H."/>
            <person name="Edwards S.V."/>
            <person name="Yang S.P."/>
            <person name="Li X."/>
            <person name="Graves T."/>
            <person name="Fulton L."/>
            <person name="Nelson J."/>
            <person name="Chinwalla A."/>
            <person name="Hou S."/>
            <person name="Mardis E.R."/>
            <person name="Wilson R.K."/>
        </authorList>
    </citation>
    <scope>NUCLEOTIDE SEQUENCE [LARGE SCALE GENOMIC DNA]</scope>
</reference>
<proteinExistence type="predicted"/>
<evidence type="ECO:0000256" key="3">
    <source>
        <dbReference type="SAM" id="Coils"/>
    </source>
</evidence>
<feature type="compositionally biased region" description="Polar residues" evidence="4">
    <location>
        <begin position="68"/>
        <end position="83"/>
    </location>
</feature>
<organism evidence="5 6">
    <name type="scientific">Taeniopygia guttata</name>
    <name type="common">Zebra finch</name>
    <name type="synonym">Poephila guttata</name>
    <dbReference type="NCBI Taxonomy" id="59729"/>
    <lineage>
        <taxon>Eukaryota</taxon>
        <taxon>Metazoa</taxon>
        <taxon>Chordata</taxon>
        <taxon>Craniata</taxon>
        <taxon>Vertebrata</taxon>
        <taxon>Euteleostomi</taxon>
        <taxon>Archelosauria</taxon>
        <taxon>Archosauria</taxon>
        <taxon>Dinosauria</taxon>
        <taxon>Saurischia</taxon>
        <taxon>Theropoda</taxon>
        <taxon>Coelurosauria</taxon>
        <taxon>Aves</taxon>
        <taxon>Neognathae</taxon>
        <taxon>Neoaves</taxon>
        <taxon>Telluraves</taxon>
        <taxon>Australaves</taxon>
        <taxon>Passeriformes</taxon>
        <taxon>Passeroidea</taxon>
        <taxon>Estrildidae</taxon>
        <taxon>Estrildinae</taxon>
        <taxon>Taeniopygia</taxon>
    </lineage>
</organism>
<sequence>MEKTEADGQPPQPDGDREHPRSLPYSLETPYGFHLDLDFLKYVDDIEKGNTIRRVHIHRRAKQPKFSTLPRNFSLPESGSRSGCSAAAPSKSWTSTCSFPQRKASSLGEDPPRVPLPPEEPEPEPGPSYRRRALLLETRRQAELGRPQLLRASSMPEALPPGHSPPVGPSPLRSPPQPHHGSHSSSRPGSDSGASAPPRDGGSERDGSGGALPPLRQSQQLQAVMESGAEEGDAAAHGSDVAGGEAEAPAALRLAEERVNPAENGLRVSEVDVDVLREGEQSSVQAGGDKESGVPQDPGHGEPNGVTALKQQIADLEEQLAKKKEELKLVRAVLEQQDHEIQEKEKSILLLASSKAQLEEQLRQEKSKGAELRRHLDAAVNTELSQLQDKGINVNIPLSTRSIGCSTHRAENTNARAVEVCREQGRAGAGAEGRSGEASLEDGLPAPCFTPLQIHEHPGDDNHNHQDSLDPIGQYVKKIQELLQEQWLCLEHGYPELASAIKQPASKLSSIQNQLVNSLNSLLSAYSSQGPVDKENSNTHYQQLGK</sequence>
<dbReference type="InterPro" id="IPR021939">
    <property type="entry name" value="KN_motif"/>
</dbReference>
<feature type="region of interest" description="Disordered" evidence="4">
    <location>
        <begin position="1"/>
        <end position="27"/>
    </location>
</feature>
<evidence type="ECO:0000256" key="2">
    <source>
        <dbReference type="ARBA" id="ARBA00023043"/>
    </source>
</evidence>
<dbReference type="PANTHER" id="PTHR24168:SF24">
    <property type="entry name" value="KN MOTIF AND ANKYRIN REPEAT DOMAIN-CONTAINING PROTEIN 4"/>
    <property type="match status" value="1"/>
</dbReference>
<dbReference type="Ensembl" id="ENSTGUT00000033235.1">
    <property type="protein sequence ID" value="ENSTGUP00000022744.1"/>
    <property type="gene ID" value="ENSTGUG00000028251.1"/>
</dbReference>
<feature type="region of interest" description="Disordered" evidence="4">
    <location>
        <begin position="428"/>
        <end position="449"/>
    </location>
</feature>
<feature type="region of interest" description="Disordered" evidence="4">
    <location>
        <begin position="68"/>
        <end position="306"/>
    </location>
</feature>
<reference evidence="5" key="2">
    <citation type="submission" date="2025-08" db="UniProtKB">
        <authorList>
            <consortium name="Ensembl"/>
        </authorList>
    </citation>
    <scope>IDENTIFICATION</scope>
</reference>
<evidence type="ECO:0008006" key="7">
    <source>
        <dbReference type="Google" id="ProtNLM"/>
    </source>
</evidence>
<feature type="compositionally biased region" description="Low complexity" evidence="4">
    <location>
        <begin position="242"/>
        <end position="253"/>
    </location>
</feature>
<keyword evidence="2" id="KW-0040">ANK repeat</keyword>
<feature type="compositionally biased region" description="Low complexity" evidence="4">
    <location>
        <begin position="183"/>
        <end position="200"/>
    </location>
</feature>
<reference evidence="5" key="3">
    <citation type="submission" date="2025-09" db="UniProtKB">
        <authorList>
            <consortium name="Ensembl"/>
        </authorList>
    </citation>
    <scope>IDENTIFICATION</scope>
</reference>
<dbReference type="GO" id="GO:0005737">
    <property type="term" value="C:cytoplasm"/>
    <property type="evidence" value="ECO:0007669"/>
    <property type="project" value="TreeGrafter"/>
</dbReference>
<name>A0A674GIW6_TAEGU</name>
<keyword evidence="6" id="KW-1185">Reference proteome</keyword>
<dbReference type="Proteomes" id="UP000007754">
    <property type="component" value="Chromosome 8"/>
</dbReference>
<evidence type="ECO:0000256" key="1">
    <source>
        <dbReference type="ARBA" id="ARBA00022737"/>
    </source>
</evidence>
<dbReference type="AlphaFoldDB" id="A0A674GIW6"/>
<dbReference type="GO" id="GO:0005856">
    <property type="term" value="C:cytoskeleton"/>
    <property type="evidence" value="ECO:0007669"/>
    <property type="project" value="TreeGrafter"/>
</dbReference>
<dbReference type="OMA" id="RTHEEGQ"/>
<evidence type="ECO:0000313" key="6">
    <source>
        <dbReference type="Proteomes" id="UP000007754"/>
    </source>
</evidence>
<evidence type="ECO:0000256" key="4">
    <source>
        <dbReference type="SAM" id="MobiDB-lite"/>
    </source>
</evidence>
<dbReference type="PANTHER" id="PTHR24168">
    <property type="entry name" value="KN MOTIF AND ANKYRIN REPEAT DOMAIN-CONTAINING"/>
    <property type="match status" value="1"/>
</dbReference>